<dbReference type="EC" id="2.1.1.-" evidence="1"/>
<name>A0A5C6BXD7_9BACT</name>
<accession>A0A5C6BXD7</accession>
<dbReference type="AlphaFoldDB" id="A0A5C6BXD7"/>
<sequence>MKSHKSPLGDEDVRCLQEIDTQEIIRRWRDDYNIDISNEPIASEPHIHLMRGQTSMLRFFAPADIAGSDDFYSSFHAYKLEHWGDEYYNQPRWEHHELLSRLSGHPRILEVGCGSGAFLNACRRRNLDAMGVELNKASVTHAKQSGLDVFHGTISEFASACAPESFDVVCAFQVLEHISDPLAFLTDAISKLKLGGILVIAVPNSDSFLGQQDNLLDIPPHHMLQWSEASIRFLTTLLPVNVSRIRREPLSLLHRSGFEAVQNSKIDRQFPQTPRRIRSVAKRCVKLATRTPFRRLLTGQCIYVEFQKHAELAGD</sequence>
<dbReference type="Proteomes" id="UP000319908">
    <property type="component" value="Unassembled WGS sequence"/>
</dbReference>
<dbReference type="InterPro" id="IPR029063">
    <property type="entry name" value="SAM-dependent_MTases_sf"/>
</dbReference>
<comment type="caution">
    <text evidence="1">The sequence shown here is derived from an EMBL/GenBank/DDBJ whole genome shotgun (WGS) entry which is preliminary data.</text>
</comment>
<evidence type="ECO:0000313" key="2">
    <source>
        <dbReference type="Proteomes" id="UP000319908"/>
    </source>
</evidence>
<reference evidence="1 2" key="1">
    <citation type="journal article" date="2020" name="Antonie Van Leeuwenhoek">
        <title>Rhodopirellula heiligendammensis sp. nov., Rhodopirellula pilleata sp. nov., and Rhodopirellula solitaria sp. nov. isolated from natural or artificial marine surfaces in Northern Germany and California, USA, and emended description of the genus Rhodopirellula.</title>
        <authorList>
            <person name="Kallscheuer N."/>
            <person name="Wiegand S."/>
            <person name="Jogler M."/>
            <person name="Boedeker C."/>
            <person name="Peeters S.H."/>
            <person name="Rast P."/>
            <person name="Heuer A."/>
            <person name="Jetten M.S.M."/>
            <person name="Rohde M."/>
            <person name="Jogler C."/>
        </authorList>
    </citation>
    <scope>NUCLEOTIDE SEQUENCE [LARGE SCALE GENOMIC DNA]</scope>
    <source>
        <strain evidence="1 2">Poly21</strain>
    </source>
</reference>
<keyword evidence="1" id="KW-0808">Transferase</keyword>
<dbReference type="Pfam" id="PF13489">
    <property type="entry name" value="Methyltransf_23"/>
    <property type="match status" value="1"/>
</dbReference>
<dbReference type="RefSeq" id="WP_146408501.1">
    <property type="nucleotide sequence ID" value="NZ_SJPU01000002.1"/>
</dbReference>
<dbReference type="CDD" id="cd02440">
    <property type="entry name" value="AdoMet_MTases"/>
    <property type="match status" value="1"/>
</dbReference>
<gene>
    <name evidence="1" type="ORF">Poly21_41890</name>
</gene>
<dbReference type="PANTHER" id="PTHR43861">
    <property type="entry name" value="TRANS-ACONITATE 2-METHYLTRANSFERASE-RELATED"/>
    <property type="match status" value="1"/>
</dbReference>
<proteinExistence type="predicted"/>
<keyword evidence="2" id="KW-1185">Reference proteome</keyword>
<protein>
    <submittedName>
        <fullName evidence="1">S-adenosylmethionine-dependent methyltransferase</fullName>
        <ecNumber evidence="1">2.1.1.-</ecNumber>
    </submittedName>
</protein>
<dbReference type="OrthoDB" id="2577067at2"/>
<dbReference type="GO" id="GO:0008168">
    <property type="term" value="F:methyltransferase activity"/>
    <property type="evidence" value="ECO:0007669"/>
    <property type="project" value="UniProtKB-KW"/>
</dbReference>
<keyword evidence="1" id="KW-0489">Methyltransferase</keyword>
<organism evidence="1 2">
    <name type="scientific">Allorhodopirellula heiligendammensis</name>
    <dbReference type="NCBI Taxonomy" id="2714739"/>
    <lineage>
        <taxon>Bacteria</taxon>
        <taxon>Pseudomonadati</taxon>
        <taxon>Planctomycetota</taxon>
        <taxon>Planctomycetia</taxon>
        <taxon>Pirellulales</taxon>
        <taxon>Pirellulaceae</taxon>
        <taxon>Allorhodopirellula</taxon>
    </lineage>
</organism>
<dbReference type="GO" id="GO:0032259">
    <property type="term" value="P:methylation"/>
    <property type="evidence" value="ECO:0007669"/>
    <property type="project" value="UniProtKB-KW"/>
</dbReference>
<dbReference type="Gene3D" id="3.40.50.150">
    <property type="entry name" value="Vaccinia Virus protein VP39"/>
    <property type="match status" value="1"/>
</dbReference>
<dbReference type="SUPFAM" id="SSF53335">
    <property type="entry name" value="S-adenosyl-L-methionine-dependent methyltransferases"/>
    <property type="match status" value="1"/>
</dbReference>
<dbReference type="PANTHER" id="PTHR43861:SF6">
    <property type="entry name" value="METHYLTRANSFERASE TYPE 11"/>
    <property type="match status" value="1"/>
</dbReference>
<evidence type="ECO:0000313" key="1">
    <source>
        <dbReference type="EMBL" id="TWU16980.1"/>
    </source>
</evidence>
<dbReference type="EMBL" id="SJPU01000002">
    <property type="protein sequence ID" value="TWU16980.1"/>
    <property type="molecule type" value="Genomic_DNA"/>
</dbReference>